<feature type="domain" description="Beta-Casp" evidence="3">
    <location>
        <begin position="267"/>
        <end position="399"/>
    </location>
</feature>
<accession>A0A7Z0N9W2</accession>
<dbReference type="EMBL" id="JACCGK010000017">
    <property type="protein sequence ID" value="NYT74339.1"/>
    <property type="molecule type" value="Genomic_DNA"/>
</dbReference>
<comment type="caution">
    <text evidence="4">The sequence shown here is derived from an EMBL/GenBank/DDBJ whole genome shotgun (WGS) entry which is preliminary data.</text>
</comment>
<evidence type="ECO:0000259" key="2">
    <source>
        <dbReference type="SMART" id="SM00849"/>
    </source>
</evidence>
<dbReference type="InterPro" id="IPR011108">
    <property type="entry name" value="RMMBL"/>
</dbReference>
<dbReference type="InterPro" id="IPR001279">
    <property type="entry name" value="Metallo-B-lactamas"/>
</dbReference>
<dbReference type="AlphaFoldDB" id="A0A7Z0N9W2"/>
<dbReference type="SMART" id="SM01027">
    <property type="entry name" value="Beta-Casp"/>
    <property type="match status" value="1"/>
</dbReference>
<dbReference type="PANTHER" id="PTHR11203">
    <property type="entry name" value="CLEAVAGE AND POLYADENYLATION SPECIFICITY FACTOR FAMILY MEMBER"/>
    <property type="match status" value="1"/>
</dbReference>
<gene>
    <name evidence="4" type="ORF">HZU72_18185</name>
</gene>
<feature type="domain" description="Metallo-beta-lactamase" evidence="2">
    <location>
        <begin position="14"/>
        <end position="251"/>
    </location>
</feature>
<proteinExistence type="predicted"/>
<dbReference type="CDD" id="cd16295">
    <property type="entry name" value="TTHA0252-CPSF-like_MBL-fold"/>
    <property type="match status" value="1"/>
</dbReference>
<keyword evidence="5" id="KW-1185">Reference proteome</keyword>
<evidence type="ECO:0000256" key="1">
    <source>
        <dbReference type="ARBA" id="ARBA00022801"/>
    </source>
</evidence>
<name>A0A7Z0N9W2_9GAMM</name>
<keyword evidence="1 4" id="KW-0378">Hydrolase</keyword>
<dbReference type="Gene3D" id="3.60.15.10">
    <property type="entry name" value="Ribonuclease Z/Hydroxyacylglutathione hydrolase-like"/>
    <property type="match status" value="1"/>
</dbReference>
<sequence>MLEIIHHGGATGVTGSCHQLVLNQNESLLVDCGLFQGEDSKEDSFEQLQIEFDTSTVKALVITHVHIDHVGRLPYLLAAGFTGPIICSIPTAKLLPLVIEDALKIGFTRNAQLIERFQAQLQKQIVSVPYGKWQSIGSVSDVSGHTGASVGTAENAEISESTGTTRVKLKRAGHILGSSYVEVSYQDAVTGQKERVVFSGDLGAPYAPLLPAPKSPYGCDQLVLESTYGDRRHPDRRQRRATLKAAVEQALANGGTVMVPAFSIGRTQELLYELETIIHQSRSSQWQSMEIIVDSPLAARFTQVYRELKPYWDKEAQSRLRSGRHPLSFANIYTVNSHAEHEQTVEYLAQTGRPAVVIAASGMCAGGRIMNYLTAMLGDERHQVLFVGYQGAGTPGRDIQQYGPQGGWVNIDGERIDIKAGVTSISGYSAHADQKDLLNFVKRMRRWPNTIRLVHGEQTARAALKSELEKLYKRKGKEVRVVNGK</sequence>
<reference evidence="4 5" key="1">
    <citation type="submission" date="2020-07" db="EMBL/GenBank/DDBJ databases">
        <title>Halomonas sp. QX-2 draft genome sequence.</title>
        <authorList>
            <person name="Qiu X."/>
        </authorList>
    </citation>
    <scope>NUCLEOTIDE SEQUENCE [LARGE SCALE GENOMIC DNA]</scope>
    <source>
        <strain evidence="4 5">QX-2</strain>
    </source>
</reference>
<dbReference type="Pfam" id="PF07521">
    <property type="entry name" value="RMMBL"/>
    <property type="match status" value="1"/>
</dbReference>
<dbReference type="PANTHER" id="PTHR11203:SF37">
    <property type="entry name" value="INTEGRATOR COMPLEX SUBUNIT 11"/>
    <property type="match status" value="1"/>
</dbReference>
<evidence type="ECO:0000259" key="3">
    <source>
        <dbReference type="SMART" id="SM01027"/>
    </source>
</evidence>
<dbReference type="InterPro" id="IPR022712">
    <property type="entry name" value="Beta_Casp"/>
</dbReference>
<dbReference type="Pfam" id="PF10996">
    <property type="entry name" value="Beta-Casp"/>
    <property type="match status" value="1"/>
</dbReference>
<evidence type="ECO:0000313" key="4">
    <source>
        <dbReference type="EMBL" id="NYT74339.1"/>
    </source>
</evidence>
<evidence type="ECO:0000313" key="5">
    <source>
        <dbReference type="Proteomes" id="UP000520876"/>
    </source>
</evidence>
<organism evidence="4 5">
    <name type="scientific">Vreelandella sedimenti</name>
    <dbReference type="NCBI Taxonomy" id="2729618"/>
    <lineage>
        <taxon>Bacteria</taxon>
        <taxon>Pseudomonadati</taxon>
        <taxon>Pseudomonadota</taxon>
        <taxon>Gammaproteobacteria</taxon>
        <taxon>Oceanospirillales</taxon>
        <taxon>Halomonadaceae</taxon>
        <taxon>Vreelandella</taxon>
    </lineage>
</organism>
<dbReference type="SMART" id="SM00849">
    <property type="entry name" value="Lactamase_B"/>
    <property type="match status" value="1"/>
</dbReference>
<dbReference type="RefSeq" id="WP_180094660.1">
    <property type="nucleotide sequence ID" value="NZ_JACCGK010000017.1"/>
</dbReference>
<dbReference type="Gene3D" id="3.40.50.10890">
    <property type="match status" value="1"/>
</dbReference>
<dbReference type="SUPFAM" id="SSF56281">
    <property type="entry name" value="Metallo-hydrolase/oxidoreductase"/>
    <property type="match status" value="1"/>
</dbReference>
<dbReference type="Proteomes" id="UP000520876">
    <property type="component" value="Unassembled WGS sequence"/>
</dbReference>
<protein>
    <submittedName>
        <fullName evidence="4">MBL fold metallo-hydrolase</fullName>
    </submittedName>
</protein>
<dbReference type="GO" id="GO:0004521">
    <property type="term" value="F:RNA endonuclease activity"/>
    <property type="evidence" value="ECO:0007669"/>
    <property type="project" value="TreeGrafter"/>
</dbReference>
<dbReference type="Pfam" id="PF00753">
    <property type="entry name" value="Lactamase_B"/>
    <property type="match status" value="1"/>
</dbReference>
<dbReference type="GO" id="GO:0016787">
    <property type="term" value="F:hydrolase activity"/>
    <property type="evidence" value="ECO:0007669"/>
    <property type="project" value="UniProtKB-KW"/>
</dbReference>
<dbReference type="InterPro" id="IPR036866">
    <property type="entry name" value="RibonucZ/Hydroxyglut_hydro"/>
</dbReference>
<dbReference type="InterPro" id="IPR050698">
    <property type="entry name" value="MBL"/>
</dbReference>